<name>A0A556U2P8_BAGYA</name>
<evidence type="ECO:0000313" key="3">
    <source>
        <dbReference type="Proteomes" id="UP000319801"/>
    </source>
</evidence>
<dbReference type="EMBL" id="VCAZ01000041">
    <property type="protein sequence ID" value="TSM12521.1"/>
    <property type="molecule type" value="Genomic_DNA"/>
</dbReference>
<accession>A0A556U2P8</accession>
<organism evidence="2 3">
    <name type="scientific">Bagarius yarrelli</name>
    <name type="common">Goonch</name>
    <name type="synonym">Bagrus yarrelli</name>
    <dbReference type="NCBI Taxonomy" id="175774"/>
    <lineage>
        <taxon>Eukaryota</taxon>
        <taxon>Metazoa</taxon>
        <taxon>Chordata</taxon>
        <taxon>Craniata</taxon>
        <taxon>Vertebrata</taxon>
        <taxon>Euteleostomi</taxon>
        <taxon>Actinopterygii</taxon>
        <taxon>Neopterygii</taxon>
        <taxon>Teleostei</taxon>
        <taxon>Ostariophysi</taxon>
        <taxon>Siluriformes</taxon>
        <taxon>Sisoridae</taxon>
        <taxon>Sisorinae</taxon>
        <taxon>Bagarius</taxon>
    </lineage>
</organism>
<feature type="region of interest" description="Disordered" evidence="1">
    <location>
        <begin position="1"/>
        <end position="23"/>
    </location>
</feature>
<protein>
    <submittedName>
        <fullName evidence="2">Uncharacterized protein</fullName>
    </submittedName>
</protein>
<gene>
    <name evidence="2" type="ORF">Baya_7922</name>
</gene>
<sequence>MQVERRHNEKKKEKKAENRTKRSQCGIMRMHIRYSTPPAGGGRDYFLRKESPELALSTFRNEVFIPLNSKIHGKQEKAELAQEQLFIAAVTTQVKTGTPLFQFIKRNDKQDCVMLFNTLQHSRRQIRVLLEA</sequence>
<reference evidence="2 3" key="1">
    <citation type="journal article" date="2019" name="Genome Biol. Evol.">
        <title>Whole-Genome Sequencing of the Giant Devil Catfish, Bagarius yarrelli.</title>
        <authorList>
            <person name="Jiang W."/>
            <person name="Lv Y."/>
            <person name="Cheng L."/>
            <person name="Yang K."/>
            <person name="Chao B."/>
            <person name="Wang X."/>
            <person name="Li Y."/>
            <person name="Pan X."/>
            <person name="You X."/>
            <person name="Zhang Y."/>
            <person name="Yang J."/>
            <person name="Li J."/>
            <person name="Zhang X."/>
            <person name="Liu S."/>
            <person name="Sun C."/>
            <person name="Yang J."/>
            <person name="Shi Q."/>
        </authorList>
    </citation>
    <scope>NUCLEOTIDE SEQUENCE [LARGE SCALE GENOMIC DNA]</scope>
    <source>
        <strain evidence="2">JWS20170419001</strain>
        <tissue evidence="2">Muscle</tissue>
    </source>
</reference>
<dbReference type="AlphaFoldDB" id="A0A556U2P8"/>
<evidence type="ECO:0000256" key="1">
    <source>
        <dbReference type="SAM" id="MobiDB-lite"/>
    </source>
</evidence>
<evidence type="ECO:0000313" key="2">
    <source>
        <dbReference type="EMBL" id="TSM12521.1"/>
    </source>
</evidence>
<feature type="compositionally biased region" description="Basic and acidic residues" evidence="1">
    <location>
        <begin position="1"/>
        <end position="20"/>
    </location>
</feature>
<proteinExistence type="predicted"/>
<comment type="caution">
    <text evidence="2">The sequence shown here is derived from an EMBL/GenBank/DDBJ whole genome shotgun (WGS) entry which is preliminary data.</text>
</comment>
<keyword evidence="3" id="KW-1185">Reference proteome</keyword>
<dbReference type="Proteomes" id="UP000319801">
    <property type="component" value="Unassembled WGS sequence"/>
</dbReference>